<dbReference type="GO" id="GO:0009099">
    <property type="term" value="P:L-valine biosynthetic process"/>
    <property type="evidence" value="ECO:0007669"/>
    <property type="project" value="TreeGrafter"/>
</dbReference>
<dbReference type="GO" id="GO:0050660">
    <property type="term" value="F:flavin adenine dinucleotide binding"/>
    <property type="evidence" value="ECO:0007669"/>
    <property type="project" value="TreeGrafter"/>
</dbReference>
<name>A0A523WC97_UNCAE</name>
<dbReference type="Pfam" id="PF02776">
    <property type="entry name" value="TPP_enzyme_N"/>
    <property type="match status" value="1"/>
</dbReference>
<evidence type="ECO:0000259" key="7">
    <source>
        <dbReference type="Pfam" id="PF02776"/>
    </source>
</evidence>
<evidence type="ECO:0000313" key="9">
    <source>
        <dbReference type="Proteomes" id="UP000319130"/>
    </source>
</evidence>
<dbReference type="InterPro" id="IPR029035">
    <property type="entry name" value="DHS-like_NAD/FAD-binding_dom"/>
</dbReference>
<dbReference type="GO" id="GO:0003984">
    <property type="term" value="F:acetolactate synthase activity"/>
    <property type="evidence" value="ECO:0007669"/>
    <property type="project" value="TreeGrafter"/>
</dbReference>
<dbReference type="InterPro" id="IPR011766">
    <property type="entry name" value="TPP_enzyme_TPP-bd"/>
</dbReference>
<dbReference type="InterPro" id="IPR045229">
    <property type="entry name" value="TPP_enz"/>
</dbReference>
<dbReference type="PANTHER" id="PTHR18968">
    <property type="entry name" value="THIAMINE PYROPHOSPHATE ENZYMES"/>
    <property type="match status" value="1"/>
</dbReference>
<dbReference type="SUPFAM" id="SSF52518">
    <property type="entry name" value="Thiamin diphosphate-binding fold (THDP-binding)"/>
    <property type="match status" value="2"/>
</dbReference>
<gene>
    <name evidence="8" type="ORF">E3J48_00820</name>
</gene>
<dbReference type="SUPFAM" id="SSF52467">
    <property type="entry name" value="DHS-like NAD/FAD-binding domain"/>
    <property type="match status" value="1"/>
</dbReference>
<proteinExistence type="inferred from homology"/>
<evidence type="ECO:0000256" key="2">
    <source>
        <dbReference type="ARBA" id="ARBA00023052"/>
    </source>
</evidence>
<evidence type="ECO:0000259" key="6">
    <source>
        <dbReference type="Pfam" id="PF02775"/>
    </source>
</evidence>
<dbReference type="Proteomes" id="UP000319130">
    <property type="component" value="Unassembled WGS sequence"/>
</dbReference>
<dbReference type="InterPro" id="IPR012000">
    <property type="entry name" value="Thiamin_PyroP_enz_cen_dom"/>
</dbReference>
<accession>A0A523WC97</accession>
<dbReference type="GO" id="GO:0005948">
    <property type="term" value="C:acetolactate synthase complex"/>
    <property type="evidence" value="ECO:0007669"/>
    <property type="project" value="TreeGrafter"/>
</dbReference>
<dbReference type="InterPro" id="IPR012001">
    <property type="entry name" value="Thiamin_PyroP_enz_TPP-bd_dom"/>
</dbReference>
<dbReference type="Gene3D" id="3.40.50.970">
    <property type="match status" value="2"/>
</dbReference>
<dbReference type="GO" id="GO:0030976">
    <property type="term" value="F:thiamine pyrophosphate binding"/>
    <property type="evidence" value="ECO:0007669"/>
    <property type="project" value="InterPro"/>
</dbReference>
<feature type="domain" description="Thiamine pyrophosphate enzyme N-terminal TPP-binding" evidence="7">
    <location>
        <begin position="5"/>
        <end position="121"/>
    </location>
</feature>
<evidence type="ECO:0000313" key="8">
    <source>
        <dbReference type="EMBL" id="TET64655.1"/>
    </source>
</evidence>
<evidence type="ECO:0000256" key="4">
    <source>
        <dbReference type="SAM" id="Coils"/>
    </source>
</evidence>
<evidence type="ECO:0000256" key="3">
    <source>
        <dbReference type="RuleBase" id="RU362132"/>
    </source>
</evidence>
<dbReference type="PANTHER" id="PTHR18968:SF13">
    <property type="entry name" value="ACETOLACTATE SYNTHASE CATALYTIC SUBUNIT, MITOCHONDRIAL"/>
    <property type="match status" value="1"/>
</dbReference>
<dbReference type="Pfam" id="PF00205">
    <property type="entry name" value="TPP_enzyme_M"/>
    <property type="match status" value="1"/>
</dbReference>
<dbReference type="GO" id="GO:0000287">
    <property type="term" value="F:magnesium ion binding"/>
    <property type="evidence" value="ECO:0007669"/>
    <property type="project" value="InterPro"/>
</dbReference>
<reference evidence="8 9" key="1">
    <citation type="submission" date="2019-03" db="EMBL/GenBank/DDBJ databases">
        <title>Metabolic potential of uncultured bacteria and archaea associated with petroleum seepage in deep-sea sediments.</title>
        <authorList>
            <person name="Dong X."/>
            <person name="Hubert C."/>
        </authorList>
    </citation>
    <scope>NUCLEOTIDE SEQUENCE [LARGE SCALE GENOMIC DNA]</scope>
    <source>
        <strain evidence="8">E29_bin52</strain>
    </source>
</reference>
<dbReference type="Pfam" id="PF02775">
    <property type="entry name" value="TPP_enzyme_C"/>
    <property type="match status" value="1"/>
</dbReference>
<evidence type="ECO:0000256" key="1">
    <source>
        <dbReference type="ARBA" id="ARBA00007812"/>
    </source>
</evidence>
<dbReference type="AlphaFoldDB" id="A0A523WC97"/>
<feature type="coiled-coil region" evidence="4">
    <location>
        <begin position="344"/>
        <end position="371"/>
    </location>
</feature>
<protein>
    <submittedName>
        <fullName evidence="8">Thiamine pyrophosphate-binding protein</fullName>
    </submittedName>
</protein>
<dbReference type="CDD" id="cd07035">
    <property type="entry name" value="TPP_PYR_POX_like"/>
    <property type="match status" value="1"/>
</dbReference>
<comment type="caution">
    <text evidence="8">The sequence shown here is derived from an EMBL/GenBank/DDBJ whole genome shotgun (WGS) entry which is preliminary data.</text>
</comment>
<dbReference type="EMBL" id="SOIZ01000041">
    <property type="protein sequence ID" value="TET64655.1"/>
    <property type="molecule type" value="Genomic_DNA"/>
</dbReference>
<dbReference type="Gene3D" id="3.40.50.1220">
    <property type="entry name" value="TPP-binding domain"/>
    <property type="match status" value="1"/>
</dbReference>
<comment type="similarity">
    <text evidence="1 3">Belongs to the TPP enzyme family.</text>
</comment>
<keyword evidence="2 3" id="KW-0786">Thiamine pyrophosphate</keyword>
<evidence type="ECO:0000259" key="5">
    <source>
        <dbReference type="Pfam" id="PF00205"/>
    </source>
</evidence>
<dbReference type="InterPro" id="IPR029061">
    <property type="entry name" value="THDP-binding"/>
</dbReference>
<dbReference type="GO" id="GO:0009097">
    <property type="term" value="P:isoleucine biosynthetic process"/>
    <property type="evidence" value="ECO:0007669"/>
    <property type="project" value="TreeGrafter"/>
</dbReference>
<feature type="domain" description="Thiamine pyrophosphate enzyme central" evidence="5">
    <location>
        <begin position="195"/>
        <end position="328"/>
    </location>
</feature>
<keyword evidence="4" id="KW-0175">Coiled coil</keyword>
<feature type="domain" description="Thiamine pyrophosphate enzyme TPP-binding" evidence="6">
    <location>
        <begin position="410"/>
        <end position="545"/>
    </location>
</feature>
<organism evidence="8 9">
    <name type="scientific">Aerophobetes bacterium</name>
    <dbReference type="NCBI Taxonomy" id="2030807"/>
    <lineage>
        <taxon>Bacteria</taxon>
        <taxon>Candidatus Aerophobota</taxon>
    </lineage>
</organism>
<sequence length="582" mass="64099">MKKKMDVWTAIAKTMASEGVRYIFGYPGAGRFYHHGDATPPELSLVLCRDESAASFMAMGYAMATGKLGVCYGTRGPGVANMVPGILEAEAACVPLIAIGSSVGETGRGMGAFQEVDQISLLKSITKWTERINQPIRVPWVLRRAVCIALSGRPGPVYIDIPVDIGEAESEMPEYQPLPYSYPLRSTGSPEDVCAAADLLIQSRKPTLVAGGGTLLSKAFDEVQELAELLSIPVMTTPSGRGILAEDHALAFGQVGLYFCEIGEELYRNSDLLLIIGSQNEDFQTLQHSCFPEGAKYIQVDIDPHEIGKNWVPDVPIVGDAKLVLGDLIRSVRERIGKRAPNAGEDRKNRMKELQEAKQSFENRINHECLEDTSIPIKTKRVIKELNEVFGKDTILVNENGSQDLWSYYFPYYKVLDRNCNIAPGEQTCMGFGVAAAIGVKLARPEMKVVCTTGDGAFQMHMKELATSAQYNAPVTYVVLNNSCAGWGKDKRLSPVLDFKVSPDYKKIAEANQCYGATVKDPSEIKEALERALKANAEGKTAVIDFDVGNDPDDWEFAPAFREFEALEHSRIDLFKQRIYRD</sequence>
<dbReference type="CDD" id="cd00568">
    <property type="entry name" value="TPP_enzymes"/>
    <property type="match status" value="1"/>
</dbReference>